<dbReference type="InterPro" id="IPR002386">
    <property type="entry name" value="Amicyanin/Pseudoazurin"/>
</dbReference>
<dbReference type="GO" id="GO:0009055">
    <property type="term" value="F:electron transfer activity"/>
    <property type="evidence" value="ECO:0007669"/>
    <property type="project" value="InterPro"/>
</dbReference>
<keyword evidence="8" id="KW-0732">Signal</keyword>
<dbReference type="KEGG" id="thu:AC731_006340"/>
<dbReference type="InterPro" id="IPR000923">
    <property type="entry name" value="BlueCu_1"/>
</dbReference>
<accession>A0A127K3Q3</accession>
<dbReference type="STRING" id="1134435.AC731_006340"/>
<keyword evidence="3 7" id="KW-0479">Metal-binding</keyword>
<feature type="domain" description="Blue (type 1) copper" evidence="9">
    <location>
        <begin position="30"/>
        <end position="109"/>
    </location>
</feature>
<dbReference type="GO" id="GO:0042597">
    <property type="term" value="C:periplasmic space"/>
    <property type="evidence" value="ECO:0007669"/>
    <property type="project" value="UniProtKB-SubCell"/>
</dbReference>
<feature type="binding site" evidence="7">
    <location>
        <position position="96"/>
    </location>
    <ligand>
        <name>Cu cation</name>
        <dbReference type="ChEBI" id="CHEBI:23378"/>
    </ligand>
</feature>
<evidence type="ECO:0000256" key="4">
    <source>
        <dbReference type="ARBA" id="ARBA00022764"/>
    </source>
</evidence>
<dbReference type="GO" id="GO:0005507">
    <property type="term" value="F:copper ion binding"/>
    <property type="evidence" value="ECO:0007669"/>
    <property type="project" value="InterPro"/>
</dbReference>
<dbReference type="PANTHER" id="PTHR36507">
    <property type="entry name" value="BLL1555 PROTEIN"/>
    <property type="match status" value="1"/>
</dbReference>
<protein>
    <submittedName>
        <fullName evidence="10">Plastocyanin</fullName>
    </submittedName>
</protein>
<evidence type="ECO:0000256" key="3">
    <source>
        <dbReference type="ARBA" id="ARBA00022723"/>
    </source>
</evidence>
<dbReference type="PANTHER" id="PTHR36507:SF1">
    <property type="entry name" value="BLL1555 PROTEIN"/>
    <property type="match status" value="1"/>
</dbReference>
<sequence length="110" mass="12377">MNTKRITRGLCAGLFVTSLFAGGVQAAEHEIQIVQYTYTPAELTIKAGDTVTWINGEKRVSHSVFFNATGEESERFFPGERWSRTFDQPGRVEYRCGPHPEMRGVIIVEP</sequence>
<dbReference type="SUPFAM" id="SSF49503">
    <property type="entry name" value="Cupredoxins"/>
    <property type="match status" value="1"/>
</dbReference>
<comment type="cofactor">
    <cofactor evidence="7">
        <name>Cu cation</name>
        <dbReference type="ChEBI" id="CHEBI:23378"/>
    </cofactor>
    <text evidence="7">Binds 1 copper ion per subunit.</text>
</comment>
<keyword evidence="11" id="KW-1185">Reference proteome</keyword>
<evidence type="ECO:0000313" key="10">
    <source>
        <dbReference type="EMBL" id="AMO36592.1"/>
    </source>
</evidence>
<feature type="binding site" evidence="7">
    <location>
        <position position="99"/>
    </location>
    <ligand>
        <name>Cu cation</name>
        <dbReference type="ChEBI" id="CHEBI:23378"/>
    </ligand>
</feature>
<evidence type="ECO:0000259" key="9">
    <source>
        <dbReference type="Pfam" id="PF00127"/>
    </source>
</evidence>
<organism evidence="10 11">
    <name type="scientific">Thauera humireducens</name>
    <dbReference type="NCBI Taxonomy" id="1134435"/>
    <lineage>
        <taxon>Bacteria</taxon>
        <taxon>Pseudomonadati</taxon>
        <taxon>Pseudomonadota</taxon>
        <taxon>Betaproteobacteria</taxon>
        <taxon>Rhodocyclales</taxon>
        <taxon>Zoogloeaceae</taxon>
        <taxon>Thauera</taxon>
    </lineage>
</organism>
<evidence type="ECO:0000256" key="7">
    <source>
        <dbReference type="PIRSR" id="PIRSR602386-1"/>
    </source>
</evidence>
<dbReference type="Gene3D" id="2.60.40.420">
    <property type="entry name" value="Cupredoxins - blue copper proteins"/>
    <property type="match status" value="1"/>
</dbReference>
<feature type="signal peptide" evidence="8">
    <location>
        <begin position="1"/>
        <end position="26"/>
    </location>
</feature>
<dbReference type="InterPro" id="IPR052721">
    <property type="entry name" value="ET_Amicyanin"/>
</dbReference>
<dbReference type="PRINTS" id="PR00155">
    <property type="entry name" value="AMICYANIN"/>
</dbReference>
<reference evidence="11" key="1">
    <citation type="submission" date="2016-03" db="EMBL/GenBank/DDBJ databases">
        <authorList>
            <person name="Ma C."/>
            <person name="Zhou S."/>
            <person name="Yang G."/>
        </authorList>
    </citation>
    <scope>NUCLEOTIDE SEQUENCE [LARGE SCALE GENOMIC DNA]</scope>
    <source>
        <strain evidence="11">SgZ-1</strain>
    </source>
</reference>
<keyword evidence="4" id="KW-0574">Periplasm</keyword>
<dbReference type="RefSeq" id="WP_004255882.1">
    <property type="nucleotide sequence ID" value="NZ_CP014646.1"/>
</dbReference>
<name>A0A127K3Q3_9RHOO</name>
<comment type="subcellular location">
    <subcellularLocation>
        <location evidence="1">Periplasm</location>
    </subcellularLocation>
</comment>
<dbReference type="Proteomes" id="UP000036902">
    <property type="component" value="Chromosome"/>
</dbReference>
<dbReference type="InterPro" id="IPR008972">
    <property type="entry name" value="Cupredoxin"/>
</dbReference>
<evidence type="ECO:0000256" key="6">
    <source>
        <dbReference type="ARBA" id="ARBA00023008"/>
    </source>
</evidence>
<keyword evidence="6 7" id="KW-0186">Copper</keyword>
<feature type="binding site" evidence="7">
    <location>
        <position position="62"/>
    </location>
    <ligand>
        <name>Cu cation</name>
        <dbReference type="ChEBI" id="CHEBI:23378"/>
    </ligand>
</feature>
<dbReference type="AlphaFoldDB" id="A0A127K3Q3"/>
<dbReference type="Pfam" id="PF00127">
    <property type="entry name" value="Copper-bind"/>
    <property type="match status" value="1"/>
</dbReference>
<evidence type="ECO:0000256" key="1">
    <source>
        <dbReference type="ARBA" id="ARBA00004418"/>
    </source>
</evidence>
<evidence type="ECO:0000256" key="2">
    <source>
        <dbReference type="ARBA" id="ARBA00022448"/>
    </source>
</evidence>
<evidence type="ECO:0000256" key="5">
    <source>
        <dbReference type="ARBA" id="ARBA00022982"/>
    </source>
</evidence>
<keyword evidence="2" id="KW-0813">Transport</keyword>
<keyword evidence="5" id="KW-0249">Electron transport</keyword>
<proteinExistence type="predicted"/>
<evidence type="ECO:0000313" key="11">
    <source>
        <dbReference type="Proteomes" id="UP000036902"/>
    </source>
</evidence>
<evidence type="ECO:0000256" key="8">
    <source>
        <dbReference type="SAM" id="SignalP"/>
    </source>
</evidence>
<feature type="chain" id="PRO_5007797982" evidence="8">
    <location>
        <begin position="27"/>
        <end position="110"/>
    </location>
</feature>
<dbReference type="EMBL" id="CP014646">
    <property type="protein sequence ID" value="AMO36592.1"/>
    <property type="molecule type" value="Genomic_DNA"/>
</dbReference>
<gene>
    <name evidence="10" type="ORF">AC731_006340</name>
</gene>
<feature type="binding site" evidence="7">
    <location>
        <position position="102"/>
    </location>
    <ligand>
        <name>Cu cation</name>
        <dbReference type="ChEBI" id="CHEBI:23378"/>
    </ligand>
</feature>